<feature type="coiled-coil region" evidence="1">
    <location>
        <begin position="1"/>
        <end position="35"/>
    </location>
</feature>
<dbReference type="GO" id="GO:0048364">
    <property type="term" value="P:root development"/>
    <property type="evidence" value="ECO:0007669"/>
    <property type="project" value="InterPro"/>
</dbReference>
<dbReference type="AlphaFoldDB" id="B9R8K4"/>
<sequence>MQNVLKASKSLESTIQEAEEELECISRQMLKARLCTEKDPMSDDSHSLHTSASTANIVSKNHQMNNVPSTEL</sequence>
<evidence type="ECO:0000313" key="3">
    <source>
        <dbReference type="EMBL" id="EEF52834.1"/>
    </source>
</evidence>
<evidence type="ECO:0000256" key="1">
    <source>
        <dbReference type="SAM" id="Coils"/>
    </source>
</evidence>
<feature type="compositionally biased region" description="Basic and acidic residues" evidence="2">
    <location>
        <begin position="36"/>
        <end position="47"/>
    </location>
</feature>
<organism evidence="3 4">
    <name type="scientific">Ricinus communis</name>
    <name type="common">Castor bean</name>
    <dbReference type="NCBI Taxonomy" id="3988"/>
    <lineage>
        <taxon>Eukaryota</taxon>
        <taxon>Viridiplantae</taxon>
        <taxon>Streptophyta</taxon>
        <taxon>Embryophyta</taxon>
        <taxon>Tracheophyta</taxon>
        <taxon>Spermatophyta</taxon>
        <taxon>Magnoliopsida</taxon>
        <taxon>eudicotyledons</taxon>
        <taxon>Gunneridae</taxon>
        <taxon>Pentapetalae</taxon>
        <taxon>rosids</taxon>
        <taxon>fabids</taxon>
        <taxon>Malpighiales</taxon>
        <taxon>Euphorbiaceae</taxon>
        <taxon>Acalyphoideae</taxon>
        <taxon>Acalypheae</taxon>
        <taxon>Ricinus</taxon>
    </lineage>
</organism>
<evidence type="ECO:0000256" key="2">
    <source>
        <dbReference type="SAM" id="MobiDB-lite"/>
    </source>
</evidence>
<dbReference type="Proteomes" id="UP000008311">
    <property type="component" value="Unassembled WGS sequence"/>
</dbReference>
<dbReference type="GO" id="GO:0048367">
    <property type="term" value="P:shoot system development"/>
    <property type="evidence" value="ECO:0007669"/>
    <property type="project" value="InterPro"/>
</dbReference>
<dbReference type="EMBL" id="EQ973772">
    <property type="protein sequence ID" value="EEF52834.1"/>
    <property type="molecule type" value="Genomic_DNA"/>
</dbReference>
<dbReference type="InterPro" id="IPR004320">
    <property type="entry name" value="BPS1_pln"/>
</dbReference>
<gene>
    <name evidence="3" type="ORF">RCOM_1600520</name>
</gene>
<keyword evidence="4" id="KW-1185">Reference proteome</keyword>
<evidence type="ECO:0000313" key="4">
    <source>
        <dbReference type="Proteomes" id="UP000008311"/>
    </source>
</evidence>
<protein>
    <submittedName>
        <fullName evidence="3">Uncharacterized protein</fullName>
    </submittedName>
</protein>
<reference evidence="4" key="1">
    <citation type="journal article" date="2010" name="Nat. Biotechnol.">
        <title>Draft genome sequence of the oilseed species Ricinus communis.</title>
        <authorList>
            <person name="Chan A.P."/>
            <person name="Crabtree J."/>
            <person name="Zhao Q."/>
            <person name="Lorenzi H."/>
            <person name="Orvis J."/>
            <person name="Puiu D."/>
            <person name="Melake-Berhan A."/>
            <person name="Jones K.M."/>
            <person name="Redman J."/>
            <person name="Chen G."/>
            <person name="Cahoon E.B."/>
            <person name="Gedil M."/>
            <person name="Stanke M."/>
            <person name="Haas B.J."/>
            <person name="Wortman J.R."/>
            <person name="Fraser-Liggett C.M."/>
            <person name="Ravel J."/>
            <person name="Rabinowicz P.D."/>
        </authorList>
    </citation>
    <scope>NUCLEOTIDE SEQUENCE [LARGE SCALE GENOMIC DNA]</scope>
    <source>
        <strain evidence="4">cv. Hale</strain>
    </source>
</reference>
<accession>B9R8K4</accession>
<feature type="compositionally biased region" description="Polar residues" evidence="2">
    <location>
        <begin position="48"/>
        <end position="72"/>
    </location>
</feature>
<dbReference type="Pfam" id="PF03087">
    <property type="entry name" value="BPS1"/>
    <property type="match status" value="1"/>
</dbReference>
<feature type="region of interest" description="Disordered" evidence="2">
    <location>
        <begin position="36"/>
        <end position="72"/>
    </location>
</feature>
<keyword evidence="1" id="KW-0175">Coiled coil</keyword>
<dbReference type="InParanoid" id="B9R8K4"/>
<proteinExistence type="predicted"/>
<name>B9R8K4_RICCO</name>